<sequence>MLVSNLFMMVGLGAVVSARAVEKNERSFQRPINDPSLPRPPTPSSPQSCIFTPSLPMPPVSFTSTLPASLHHHLPNVLLSHSFFNSNLPPSSVSTAPMISTLSLSEVTGDASLQGIFLGLVYTSIGKSTSEPPSDSLPKSHATKPKAKPHCRPQFPKPKVDEQDDFDKSWGHINNHEIRSPVLSVPQSNPSTEMRRCFTEAVEGVRESGLVEGTLKFPKEGGKIRFLIWRVD</sequence>
<name>A0A384JDY9_BOTFB</name>
<accession>A0A384JDY9</accession>
<feature type="compositionally biased region" description="Basic residues" evidence="1">
    <location>
        <begin position="141"/>
        <end position="151"/>
    </location>
</feature>
<feature type="region of interest" description="Disordered" evidence="1">
    <location>
        <begin position="24"/>
        <end position="46"/>
    </location>
</feature>
<dbReference type="KEGG" id="bfu:BCIN_04g00270"/>
<gene>
    <name evidence="3" type="ORF">BCIN_04g00270</name>
</gene>
<keyword evidence="2" id="KW-0732">Signal</keyword>
<dbReference type="VEuPathDB" id="FungiDB:Bcin04g00270"/>
<protein>
    <submittedName>
        <fullName evidence="3">Uncharacterized protein</fullName>
    </submittedName>
</protein>
<evidence type="ECO:0000313" key="3">
    <source>
        <dbReference type="EMBL" id="ATZ48796.1"/>
    </source>
</evidence>
<proteinExistence type="predicted"/>
<evidence type="ECO:0000256" key="2">
    <source>
        <dbReference type="SAM" id="SignalP"/>
    </source>
</evidence>
<feature type="signal peptide" evidence="2">
    <location>
        <begin position="1"/>
        <end position="20"/>
    </location>
</feature>
<dbReference type="RefSeq" id="XP_001548139.2">
    <property type="nucleotide sequence ID" value="XM_001548089.2"/>
</dbReference>
<dbReference type="EMBL" id="CP009808">
    <property type="protein sequence ID" value="ATZ48796.1"/>
    <property type="molecule type" value="Genomic_DNA"/>
</dbReference>
<dbReference type="GeneID" id="5428619"/>
<dbReference type="Proteomes" id="UP000001798">
    <property type="component" value="Chromosome 4"/>
</dbReference>
<reference evidence="3 4" key="2">
    <citation type="journal article" date="2012" name="Eukaryot. Cell">
        <title>Genome update of Botrytis cinerea strains B05.10 and T4.</title>
        <authorList>
            <person name="Staats M."/>
            <person name="van Kan J.A."/>
        </authorList>
    </citation>
    <scope>NUCLEOTIDE SEQUENCE [LARGE SCALE GENOMIC DNA]</scope>
    <source>
        <strain evidence="3 4">B05.10</strain>
    </source>
</reference>
<reference evidence="3 4" key="1">
    <citation type="journal article" date="2011" name="PLoS Genet.">
        <title>Genomic analysis of the necrotrophic fungal pathogens Sclerotinia sclerotiorum and Botrytis cinerea.</title>
        <authorList>
            <person name="Amselem J."/>
            <person name="Cuomo C.A."/>
            <person name="van Kan J.A."/>
            <person name="Viaud M."/>
            <person name="Benito E.P."/>
            <person name="Couloux A."/>
            <person name="Coutinho P.M."/>
            <person name="de Vries R.P."/>
            <person name="Dyer P.S."/>
            <person name="Fillinger S."/>
            <person name="Fournier E."/>
            <person name="Gout L."/>
            <person name="Hahn M."/>
            <person name="Kohn L."/>
            <person name="Lapalu N."/>
            <person name="Plummer K.M."/>
            <person name="Pradier J.M."/>
            <person name="Quevillon E."/>
            <person name="Sharon A."/>
            <person name="Simon A."/>
            <person name="ten Have A."/>
            <person name="Tudzynski B."/>
            <person name="Tudzynski P."/>
            <person name="Wincker P."/>
            <person name="Andrew M."/>
            <person name="Anthouard V."/>
            <person name="Beever R.E."/>
            <person name="Beffa R."/>
            <person name="Benoit I."/>
            <person name="Bouzid O."/>
            <person name="Brault B."/>
            <person name="Chen Z."/>
            <person name="Choquer M."/>
            <person name="Collemare J."/>
            <person name="Cotton P."/>
            <person name="Danchin E.G."/>
            <person name="Da Silva C."/>
            <person name="Gautier A."/>
            <person name="Giraud C."/>
            <person name="Giraud T."/>
            <person name="Gonzalez C."/>
            <person name="Grossetete S."/>
            <person name="Guldener U."/>
            <person name="Henrissat B."/>
            <person name="Howlett B.J."/>
            <person name="Kodira C."/>
            <person name="Kretschmer M."/>
            <person name="Lappartient A."/>
            <person name="Leroch M."/>
            <person name="Levis C."/>
            <person name="Mauceli E."/>
            <person name="Neuveglise C."/>
            <person name="Oeser B."/>
            <person name="Pearson M."/>
            <person name="Poulain J."/>
            <person name="Poussereau N."/>
            <person name="Quesneville H."/>
            <person name="Rascle C."/>
            <person name="Schumacher J."/>
            <person name="Segurens B."/>
            <person name="Sexton A."/>
            <person name="Silva E."/>
            <person name="Sirven C."/>
            <person name="Soanes D.M."/>
            <person name="Talbot N.J."/>
            <person name="Templeton M."/>
            <person name="Yandava C."/>
            <person name="Yarden O."/>
            <person name="Zeng Q."/>
            <person name="Rollins J.A."/>
            <person name="Lebrun M.H."/>
            <person name="Dickman M."/>
        </authorList>
    </citation>
    <scope>NUCLEOTIDE SEQUENCE [LARGE SCALE GENOMIC DNA]</scope>
    <source>
        <strain evidence="3 4">B05.10</strain>
    </source>
</reference>
<feature type="compositionally biased region" description="Basic and acidic residues" evidence="1">
    <location>
        <begin position="158"/>
        <end position="169"/>
    </location>
</feature>
<evidence type="ECO:0000256" key="1">
    <source>
        <dbReference type="SAM" id="MobiDB-lite"/>
    </source>
</evidence>
<evidence type="ECO:0000313" key="4">
    <source>
        <dbReference type="Proteomes" id="UP000001798"/>
    </source>
</evidence>
<keyword evidence="4" id="KW-1185">Reference proteome</keyword>
<dbReference type="OrthoDB" id="3539206at2759"/>
<reference evidence="3 4" key="3">
    <citation type="journal article" date="2017" name="Mol. Plant Pathol.">
        <title>A gapless genome sequence of the fungus Botrytis cinerea.</title>
        <authorList>
            <person name="Van Kan J.A."/>
            <person name="Stassen J.H."/>
            <person name="Mosbach A."/>
            <person name="Van Der Lee T.A."/>
            <person name="Faino L."/>
            <person name="Farmer A.D."/>
            <person name="Papasotiriou D.G."/>
            <person name="Zhou S."/>
            <person name="Seidl M.F."/>
            <person name="Cottam E."/>
            <person name="Edel D."/>
            <person name="Hahn M."/>
            <person name="Schwartz D.C."/>
            <person name="Dietrich R.A."/>
            <person name="Widdison S."/>
            <person name="Scalliet G."/>
        </authorList>
    </citation>
    <scope>NUCLEOTIDE SEQUENCE [LARGE SCALE GENOMIC DNA]</scope>
    <source>
        <strain evidence="3 4">B05.10</strain>
    </source>
</reference>
<feature type="chain" id="PRO_5016691001" evidence="2">
    <location>
        <begin position="21"/>
        <end position="232"/>
    </location>
</feature>
<organism evidence="3 4">
    <name type="scientific">Botryotinia fuckeliana (strain B05.10)</name>
    <name type="common">Noble rot fungus</name>
    <name type="synonym">Botrytis cinerea</name>
    <dbReference type="NCBI Taxonomy" id="332648"/>
    <lineage>
        <taxon>Eukaryota</taxon>
        <taxon>Fungi</taxon>
        <taxon>Dikarya</taxon>
        <taxon>Ascomycota</taxon>
        <taxon>Pezizomycotina</taxon>
        <taxon>Leotiomycetes</taxon>
        <taxon>Helotiales</taxon>
        <taxon>Sclerotiniaceae</taxon>
        <taxon>Botrytis</taxon>
    </lineage>
</organism>
<dbReference type="AlphaFoldDB" id="A0A384JDY9"/>
<feature type="region of interest" description="Disordered" evidence="1">
    <location>
        <begin position="128"/>
        <end position="169"/>
    </location>
</feature>